<dbReference type="eggNOG" id="COG4636">
    <property type="taxonomic scope" value="Bacteria"/>
</dbReference>
<dbReference type="InterPro" id="IPR008538">
    <property type="entry name" value="Uma2"/>
</dbReference>
<dbReference type="InterPro" id="IPR011335">
    <property type="entry name" value="Restrct_endonuc-II-like"/>
</dbReference>
<reference evidence="2 3" key="1">
    <citation type="journal article" date="2010" name="Stand. Genomic Sci.">
        <title>Complete genome sequence of Spirosoma linguale type strain (1).</title>
        <authorList>
            <person name="Lail K."/>
            <person name="Sikorski J."/>
            <person name="Saunders E."/>
            <person name="Lapidus A."/>
            <person name="Glavina Del Rio T."/>
            <person name="Copeland A."/>
            <person name="Tice H."/>
            <person name="Cheng J.-F."/>
            <person name="Lucas S."/>
            <person name="Nolan M."/>
            <person name="Bruce D."/>
            <person name="Goodwin L."/>
            <person name="Pitluck S."/>
            <person name="Ivanova N."/>
            <person name="Mavromatis K."/>
            <person name="Ovchinnikova G."/>
            <person name="Pati A."/>
            <person name="Chen A."/>
            <person name="Palaniappan K."/>
            <person name="Land M."/>
            <person name="Hauser L."/>
            <person name="Chang Y.-J."/>
            <person name="Jeffries C.D."/>
            <person name="Chain P."/>
            <person name="Brettin T."/>
            <person name="Detter J.C."/>
            <person name="Schuetze A."/>
            <person name="Rohde M."/>
            <person name="Tindall B.J."/>
            <person name="Goeker M."/>
            <person name="Bristow J."/>
            <person name="Eisen J.A."/>
            <person name="Markowitz V."/>
            <person name="Hugenholtz P."/>
            <person name="Kyrpides N.C."/>
            <person name="Klenk H.-P."/>
            <person name="Chen F."/>
        </authorList>
    </citation>
    <scope>NUCLEOTIDE SEQUENCE [LARGE SCALE GENOMIC DNA]</scope>
    <source>
        <strain evidence="3">ATCC 33905 / DSM 74 / LMG 10896 / Claus 1</strain>
    </source>
</reference>
<dbReference type="STRING" id="504472.Slin_4968"/>
<gene>
    <name evidence="2" type="ordered locus">Slin_4968</name>
</gene>
<dbReference type="EMBL" id="CP001769">
    <property type="protein sequence ID" value="ADB40946.1"/>
    <property type="molecule type" value="Genomic_DNA"/>
</dbReference>
<protein>
    <recommendedName>
        <fullName evidence="1">Putative restriction endonuclease domain-containing protein</fullName>
    </recommendedName>
</protein>
<organism evidence="2 3">
    <name type="scientific">Spirosoma linguale (strain ATCC 33905 / DSM 74 / LMG 10896 / Claus 1)</name>
    <dbReference type="NCBI Taxonomy" id="504472"/>
    <lineage>
        <taxon>Bacteria</taxon>
        <taxon>Pseudomonadati</taxon>
        <taxon>Bacteroidota</taxon>
        <taxon>Cytophagia</taxon>
        <taxon>Cytophagales</taxon>
        <taxon>Cytophagaceae</taxon>
        <taxon>Spirosoma</taxon>
    </lineage>
</organism>
<dbReference type="AlphaFoldDB" id="D2QRP1"/>
<accession>D2QRP1</accession>
<sequence length="206" mass="23343">MHALEKIQLSEKQVEALASGELIAIPATWEEFEEFLTETDYRVEYHNGEIIIMGLATLIHEIIITRLAYFLTGYYLGKPFYVAGSNAGIRKDGQKGHYNGDILVIKGKPAYQGNSKSIIVNPYLIVEVLSPSTLDHDLGAKRRKYEQMDTVQEIVFVDPVDKEVIVCRRTERANVWTETLYNVPAEPINIDGFQLPLLEIFADLPE</sequence>
<evidence type="ECO:0000313" key="3">
    <source>
        <dbReference type="Proteomes" id="UP000002028"/>
    </source>
</evidence>
<dbReference type="Gene3D" id="3.90.1570.10">
    <property type="entry name" value="tt1808, chain A"/>
    <property type="match status" value="1"/>
</dbReference>
<keyword evidence="3" id="KW-1185">Reference proteome</keyword>
<dbReference type="Pfam" id="PF05685">
    <property type="entry name" value="Uma2"/>
    <property type="match status" value="1"/>
</dbReference>
<dbReference type="InterPro" id="IPR012296">
    <property type="entry name" value="Nuclease_put_TT1808"/>
</dbReference>
<dbReference type="Proteomes" id="UP000002028">
    <property type="component" value="Chromosome"/>
</dbReference>
<dbReference type="KEGG" id="sli:Slin_4968"/>
<dbReference type="CDD" id="cd06260">
    <property type="entry name" value="DUF820-like"/>
    <property type="match status" value="1"/>
</dbReference>
<dbReference type="PANTHER" id="PTHR36558:SF1">
    <property type="entry name" value="RESTRICTION ENDONUCLEASE DOMAIN-CONTAINING PROTEIN-RELATED"/>
    <property type="match status" value="1"/>
</dbReference>
<proteinExistence type="predicted"/>
<dbReference type="HOGENOM" id="CLU_076312_6_0_10"/>
<evidence type="ECO:0000313" key="2">
    <source>
        <dbReference type="EMBL" id="ADB40946.1"/>
    </source>
</evidence>
<dbReference type="SUPFAM" id="SSF52980">
    <property type="entry name" value="Restriction endonuclease-like"/>
    <property type="match status" value="1"/>
</dbReference>
<name>D2QRP1_SPILD</name>
<dbReference type="PANTHER" id="PTHR36558">
    <property type="entry name" value="GLR1098 PROTEIN"/>
    <property type="match status" value="1"/>
</dbReference>
<feature type="domain" description="Putative restriction endonuclease" evidence="1">
    <location>
        <begin position="29"/>
        <end position="193"/>
    </location>
</feature>
<evidence type="ECO:0000259" key="1">
    <source>
        <dbReference type="Pfam" id="PF05685"/>
    </source>
</evidence>
<dbReference type="RefSeq" id="WP_012929447.1">
    <property type="nucleotide sequence ID" value="NC_013730.1"/>
</dbReference>